<dbReference type="Pfam" id="PF13891">
    <property type="entry name" value="zf-C3HC3H_KANSL2"/>
    <property type="match status" value="1"/>
</dbReference>
<dbReference type="InterPro" id="IPR025927">
    <property type="entry name" value="Znf_KANL2-like"/>
</dbReference>
<dbReference type="GO" id="GO:0005634">
    <property type="term" value="C:nucleus"/>
    <property type="evidence" value="ECO:0007669"/>
    <property type="project" value="UniProtKB-SubCell"/>
</dbReference>
<reference evidence="4" key="1">
    <citation type="submission" date="2023-10" db="EMBL/GenBank/DDBJ databases">
        <authorList>
            <person name="Domelevo Entfellner J.-B."/>
        </authorList>
    </citation>
    <scope>NUCLEOTIDE SEQUENCE</scope>
</reference>
<dbReference type="Proteomes" id="UP001189624">
    <property type="component" value="Chromosome 4"/>
</dbReference>
<evidence type="ECO:0000313" key="4">
    <source>
        <dbReference type="EMBL" id="CAJ1953219.1"/>
    </source>
</evidence>
<gene>
    <name evidence="4" type="ORF">AYBTSS11_LOCUS15720</name>
</gene>
<protein>
    <recommendedName>
        <fullName evidence="3">KANL2-like probable zinc-finger domain-containing protein</fullName>
    </recommendedName>
</protein>
<feature type="domain" description="KANL2-like probable zinc-finger" evidence="3">
    <location>
        <begin position="107"/>
        <end position="170"/>
    </location>
</feature>
<dbReference type="AlphaFoldDB" id="A0AA86SDQ7"/>
<accession>A0AA86SDQ7</accession>
<evidence type="ECO:0000313" key="5">
    <source>
        <dbReference type="Proteomes" id="UP001189624"/>
    </source>
</evidence>
<dbReference type="GO" id="GO:0044545">
    <property type="term" value="C:NSL complex"/>
    <property type="evidence" value="ECO:0007669"/>
    <property type="project" value="TreeGrafter"/>
</dbReference>
<keyword evidence="5" id="KW-1185">Reference proteome</keyword>
<comment type="subcellular location">
    <subcellularLocation>
        <location evidence="1">Nucleus</location>
    </subcellularLocation>
</comment>
<evidence type="ECO:0000256" key="2">
    <source>
        <dbReference type="ARBA" id="ARBA00023242"/>
    </source>
</evidence>
<dbReference type="Gramene" id="rna-AYBTSS11_LOCUS15720">
    <property type="protein sequence ID" value="CAJ1953219.1"/>
    <property type="gene ID" value="gene-AYBTSS11_LOCUS15720"/>
</dbReference>
<evidence type="ECO:0000256" key="1">
    <source>
        <dbReference type="ARBA" id="ARBA00004123"/>
    </source>
</evidence>
<dbReference type="PANTHER" id="PTHR13453:SF7">
    <property type="entry name" value="KAT8 REGULATORY NSL COMPLEX SUBUNIT 2"/>
    <property type="match status" value="1"/>
</dbReference>
<dbReference type="InterPro" id="IPR026316">
    <property type="entry name" value="NSL2"/>
</dbReference>
<dbReference type="EMBL" id="OY731401">
    <property type="protein sequence ID" value="CAJ1953219.1"/>
    <property type="molecule type" value="Genomic_DNA"/>
</dbReference>
<proteinExistence type="predicted"/>
<evidence type="ECO:0000259" key="3">
    <source>
        <dbReference type="Pfam" id="PF13891"/>
    </source>
</evidence>
<keyword evidence="2" id="KW-0539">Nucleus</keyword>
<organism evidence="4 5">
    <name type="scientific">Sphenostylis stenocarpa</name>
    <dbReference type="NCBI Taxonomy" id="92480"/>
    <lineage>
        <taxon>Eukaryota</taxon>
        <taxon>Viridiplantae</taxon>
        <taxon>Streptophyta</taxon>
        <taxon>Embryophyta</taxon>
        <taxon>Tracheophyta</taxon>
        <taxon>Spermatophyta</taxon>
        <taxon>Magnoliopsida</taxon>
        <taxon>eudicotyledons</taxon>
        <taxon>Gunneridae</taxon>
        <taxon>Pentapetalae</taxon>
        <taxon>rosids</taxon>
        <taxon>fabids</taxon>
        <taxon>Fabales</taxon>
        <taxon>Fabaceae</taxon>
        <taxon>Papilionoideae</taxon>
        <taxon>50 kb inversion clade</taxon>
        <taxon>NPAAA clade</taxon>
        <taxon>indigoferoid/millettioid clade</taxon>
        <taxon>Phaseoleae</taxon>
        <taxon>Sphenostylis</taxon>
    </lineage>
</organism>
<name>A0AA86SDQ7_9FABA</name>
<dbReference type="PANTHER" id="PTHR13453">
    <property type="entry name" value="KAT8 REGULATORY NSL COMPLEX SUBUNIT 2"/>
    <property type="match status" value="1"/>
</dbReference>
<sequence>MNESGSVSSPPRPVTVDCADDDAALAKSGFLTRKEVLRRRLRRVKQLRRCYRTHYWALMEELRSKYRDYSWTYGKSPFKEDHNESDNDNTNGVVTGGGGGGGDIVRCRFSGCKTKAMAMTKFCHAHILSDSKQKLYQGCRAVAKNLPTGPSFCNKPVLKSVVPAACPTHHQFGERCLARALRRAGLGNAIPNNRKPTAKLHVLVSEFVHQIQKKRKLALKETALKVETE</sequence>